<dbReference type="RefSeq" id="WP_109349500.1">
    <property type="nucleotide sequence ID" value="NZ_QFVS01000014.1"/>
</dbReference>
<reference evidence="1 3" key="1">
    <citation type="submission" date="2018-06" db="EMBL/GenBank/DDBJ databases">
        <authorList>
            <consortium name="Pathogen Informatics"/>
            <person name="Doyle S."/>
        </authorList>
    </citation>
    <scope>NUCLEOTIDE SEQUENCE [LARGE SCALE GENOMIC DNA]</scope>
    <source>
        <strain evidence="1 3">NCTC10597</strain>
    </source>
</reference>
<reference evidence="2 4" key="2">
    <citation type="submission" date="2019-03" db="EMBL/GenBank/DDBJ databases">
        <title>Genomic Encyclopedia of Type Strains, Phase IV (KMG-IV): sequencing the most valuable type-strain genomes for metagenomic binning, comparative biology and taxonomic classification.</title>
        <authorList>
            <person name="Goeker M."/>
        </authorList>
    </citation>
    <scope>NUCLEOTIDE SEQUENCE [LARGE SCALE GENOMIC DNA]</scope>
    <source>
        <strain evidence="2 4">DSM 20580</strain>
    </source>
</reference>
<evidence type="ECO:0000313" key="4">
    <source>
        <dbReference type="Proteomes" id="UP000294641"/>
    </source>
</evidence>
<dbReference type="Proteomes" id="UP000254330">
    <property type="component" value="Unassembled WGS sequence"/>
</dbReference>
<evidence type="ECO:0000313" key="2">
    <source>
        <dbReference type="EMBL" id="TDR38647.1"/>
    </source>
</evidence>
<gene>
    <name evidence="2" type="ORF">DFR61_11522</name>
    <name evidence="1" type="ORF">NCTC10597_00412</name>
</gene>
<organism evidence="1 3">
    <name type="scientific">Kurthia zopfii</name>
    <dbReference type="NCBI Taxonomy" id="1650"/>
    <lineage>
        <taxon>Bacteria</taxon>
        <taxon>Bacillati</taxon>
        <taxon>Bacillota</taxon>
        <taxon>Bacilli</taxon>
        <taxon>Bacillales</taxon>
        <taxon>Caryophanaceae</taxon>
        <taxon>Kurthia</taxon>
    </lineage>
</organism>
<evidence type="ECO:0000313" key="3">
    <source>
        <dbReference type="Proteomes" id="UP000254330"/>
    </source>
</evidence>
<proteinExistence type="predicted"/>
<evidence type="ECO:0000313" key="1">
    <source>
        <dbReference type="EMBL" id="STX08746.1"/>
    </source>
</evidence>
<protein>
    <submittedName>
        <fullName evidence="1">Uncharacterized protein</fullName>
    </submittedName>
</protein>
<dbReference type="EMBL" id="UGNP01000001">
    <property type="protein sequence ID" value="STX08746.1"/>
    <property type="molecule type" value="Genomic_DNA"/>
</dbReference>
<dbReference type="Proteomes" id="UP000294641">
    <property type="component" value="Unassembled WGS sequence"/>
</dbReference>
<comment type="caution">
    <text evidence="1">The sequence shown here is derived from an EMBL/GenBank/DDBJ whole genome shotgun (WGS) entry which is preliminary data.</text>
</comment>
<accession>A0A8B4Q7M8</accession>
<dbReference type="EMBL" id="SNZG01000015">
    <property type="protein sequence ID" value="TDR38647.1"/>
    <property type="molecule type" value="Genomic_DNA"/>
</dbReference>
<name>A0A8B4Q7M8_9BACL</name>
<sequence>MREVENQVVSEDSIKKYLNDVLLCIKLSNYRIDNNNRQKNRAFQRTYSITNEDYIDLINMLSPTNFSTSTRNYKHGFQNEILYIFKLETQLFNSVTFEYDHVTLYIKTNLIEKPILFCIFISIHIADPQKEFNYYNY</sequence>
<keyword evidence="4" id="KW-1185">Reference proteome</keyword>
<dbReference type="AlphaFoldDB" id="A0A8B4Q7M8"/>